<dbReference type="GeneTree" id="ENSGT00390000001511"/>
<gene>
    <name evidence="3 5 6" type="primary">insc</name>
</gene>
<dbReference type="Gene3D" id="1.25.10.10">
    <property type="entry name" value="Leucine-rich Repeat Variant"/>
    <property type="match status" value="1"/>
</dbReference>
<reference evidence="3" key="1">
    <citation type="journal article" date="2010" name="Science">
        <title>The genome of the Western clawed frog Xenopus tropicalis.</title>
        <authorList>
            <person name="Hellsten U."/>
            <person name="Harland R.M."/>
            <person name="Gilchrist M.J."/>
            <person name="Hendrix D."/>
            <person name="Jurka J."/>
            <person name="Kapitonov V."/>
            <person name="Ovcharenko I."/>
            <person name="Putnam N.H."/>
            <person name="Shu S."/>
            <person name="Taher L."/>
            <person name="Blitz I.L."/>
            <person name="Blumberg B."/>
            <person name="Dichmann D.S."/>
            <person name="Dubchak I."/>
            <person name="Amaya E."/>
            <person name="Detter J.C."/>
            <person name="Fletcher R."/>
            <person name="Gerhard D.S."/>
            <person name="Goodstein D."/>
            <person name="Graves T."/>
            <person name="Grigoriev I.V."/>
            <person name="Grimwood J."/>
            <person name="Kawashima T."/>
            <person name="Lindquist E."/>
            <person name="Lucas S.M."/>
            <person name="Mead P.E."/>
            <person name="Mitros T."/>
            <person name="Ogino H."/>
            <person name="Ohta Y."/>
            <person name="Poliakov A.V."/>
            <person name="Pollet N."/>
            <person name="Robert J."/>
            <person name="Salamov A."/>
            <person name="Sater A.K."/>
            <person name="Schmutz J."/>
            <person name="Terry A."/>
            <person name="Vize P.D."/>
            <person name="Warren W.C."/>
            <person name="Wells D."/>
            <person name="Wills A."/>
            <person name="Wilson R.K."/>
            <person name="Zimmerman L.B."/>
            <person name="Zorn A.M."/>
            <person name="Grainger R."/>
            <person name="Grammer T."/>
            <person name="Khokha M.K."/>
            <person name="Richardson P.M."/>
            <person name="Rokhsar D.S."/>
        </authorList>
    </citation>
    <scope>NUCLEOTIDE SEQUENCE [LARGE SCALE GENOMIC DNA]</scope>
    <source>
        <strain evidence="3">Nigerian</strain>
    </source>
</reference>
<organism evidence="3">
    <name type="scientific">Xenopus tropicalis</name>
    <name type="common">Western clawed frog</name>
    <name type="synonym">Silurana tropicalis</name>
    <dbReference type="NCBI Taxonomy" id="8364"/>
    <lineage>
        <taxon>Eukaryota</taxon>
        <taxon>Metazoa</taxon>
        <taxon>Chordata</taxon>
        <taxon>Craniata</taxon>
        <taxon>Vertebrata</taxon>
        <taxon>Euteleostomi</taxon>
        <taxon>Amphibia</taxon>
        <taxon>Batrachia</taxon>
        <taxon>Anura</taxon>
        <taxon>Pipoidea</taxon>
        <taxon>Pipidae</taxon>
        <taxon>Xenopodinae</taxon>
        <taxon>Xenopus</taxon>
        <taxon>Silurana</taxon>
    </lineage>
</organism>
<dbReference type="SUPFAM" id="SSF48371">
    <property type="entry name" value="ARM repeat"/>
    <property type="match status" value="1"/>
</dbReference>
<dbReference type="InterPro" id="IPR016024">
    <property type="entry name" value="ARM-type_fold"/>
</dbReference>
<proteinExistence type="predicted"/>
<accession>A0A803KCP5</accession>
<dbReference type="InterPro" id="IPR011989">
    <property type="entry name" value="ARM-like"/>
</dbReference>
<dbReference type="InterPro" id="IPR039921">
    <property type="entry name" value="Inscuteable"/>
</dbReference>
<dbReference type="Pfam" id="PF19427">
    <property type="entry name" value="Insc_C"/>
    <property type="match status" value="1"/>
</dbReference>
<reference evidence="3" key="2">
    <citation type="submission" date="2021-03" db="UniProtKB">
        <authorList>
            <consortium name="Ensembl"/>
        </authorList>
    </citation>
    <scope>IDENTIFICATION</scope>
</reference>
<keyword evidence="4" id="KW-1185">Reference proteome</keyword>
<evidence type="ECO:0000313" key="6">
    <source>
        <dbReference type="Xenbase" id="XB-GENE-995845"/>
    </source>
</evidence>
<dbReference type="GeneID" id="101731111"/>
<dbReference type="InterPro" id="IPR045789">
    <property type="entry name" value="Insc_C"/>
</dbReference>
<dbReference type="InterPro" id="IPR031938">
    <property type="entry name" value="INSC_LBD"/>
</dbReference>
<dbReference type="CTD" id="387755"/>
<evidence type="ECO:0000313" key="4">
    <source>
        <dbReference type="Proteomes" id="UP000008143"/>
    </source>
</evidence>
<dbReference type="OrthoDB" id="5796379at2759"/>
<dbReference type="Ensembl" id="ENSXETT00000118772">
    <property type="protein sequence ID" value="ENSXETP00000108813"/>
    <property type="gene ID" value="ENSXETG00000046000"/>
</dbReference>
<dbReference type="GO" id="GO:0009786">
    <property type="term" value="P:regulation of asymmetric cell division"/>
    <property type="evidence" value="ECO:0000318"/>
    <property type="project" value="GO_Central"/>
</dbReference>
<dbReference type="Xenbase" id="XB-GENE-995845">
    <property type="gene designation" value="insc"/>
</dbReference>
<dbReference type="AGR" id="Xenbase:XB-GENE-995845"/>
<evidence type="ECO:0000313" key="5">
    <source>
        <dbReference type="RefSeq" id="XP_031756234.1"/>
    </source>
</evidence>
<protein>
    <submittedName>
        <fullName evidence="3">INSC, spindle orientation adaptor protein</fullName>
    </submittedName>
    <submittedName>
        <fullName evidence="5">Protein inscuteable homolog</fullName>
    </submittedName>
</protein>
<evidence type="ECO:0000313" key="3">
    <source>
        <dbReference type="Ensembl" id="ENSXETP00000118183"/>
    </source>
</evidence>
<dbReference type="Ensembl" id="ENSXETT00000107095">
    <property type="protein sequence ID" value="ENSXETP00000118183"/>
    <property type="gene ID" value="ENSXETG00000046000"/>
</dbReference>
<dbReference type="InterPro" id="IPR038205">
    <property type="entry name" value="INSC_LBD_sf"/>
</dbReference>
<dbReference type="OMA" id="SAITERC"/>
<dbReference type="RefSeq" id="XP_031756234.1">
    <property type="nucleotide sequence ID" value="XM_031900374.1"/>
</dbReference>
<dbReference type="GO" id="GO:0045176">
    <property type="term" value="P:apical protein localization"/>
    <property type="evidence" value="ECO:0000318"/>
    <property type="project" value="GO_Central"/>
</dbReference>
<feature type="domain" description="Protein inscuteable homologue C-terminal" evidence="2">
    <location>
        <begin position="79"/>
        <end position="531"/>
    </location>
</feature>
<feature type="domain" description="Protein inscuteable homologue LGN-binding" evidence="1">
    <location>
        <begin position="22"/>
        <end position="65"/>
    </location>
</feature>
<dbReference type="SMART" id="SM00185">
    <property type="entry name" value="ARM"/>
    <property type="match status" value="2"/>
</dbReference>
<dbReference type="Proteomes" id="UP000008143">
    <property type="component" value="Chromosome 4"/>
</dbReference>
<dbReference type="Pfam" id="PF16748">
    <property type="entry name" value="INSC_LBD"/>
    <property type="match status" value="1"/>
</dbReference>
<reference evidence="5" key="3">
    <citation type="submission" date="2025-04" db="UniProtKB">
        <authorList>
            <consortium name="RefSeq"/>
        </authorList>
    </citation>
    <scope>IDENTIFICATION</scope>
    <source>
        <strain evidence="5">Nigerian</strain>
        <tissue evidence="5">Liver and blood</tissue>
    </source>
</reference>
<dbReference type="KEGG" id="xtr:101731111"/>
<dbReference type="CDD" id="cd21966">
    <property type="entry name" value="INSC_LBD"/>
    <property type="match status" value="1"/>
</dbReference>
<dbReference type="GO" id="GO:0008356">
    <property type="term" value="P:asymmetric cell division"/>
    <property type="evidence" value="ECO:0007669"/>
    <property type="project" value="InterPro"/>
</dbReference>
<name>A0A803KCP5_XENTR</name>
<dbReference type="AlphaFoldDB" id="A0A803KCP5"/>
<sequence length="531" mass="59024">MAFQDGCQYSSLSVPFQRLRIIQVDSVRRWMDDLKLMTECECMCILQSKPIGKEEDAQSDLLLSSPGTAPSSLEILLKRAWIVSTELTKIVEKLMKSRWKRLHSMAIRVSCHVRSMLREYHSFNRPSTEEMHQFETLLMDKCSELTDVTERCALSEGDVTCPSLKLSINETLTSVGQYFSQLINLALTQEIKSLVAELNACDNIYSMEAAICSLYSLTQEGSRLCSLVAQEDAVVALFKICRQDCFRCLHSPALRTLASLCGVEEGLCQMEKVDGILCLTDMLTDETQPEATRAEVAAVIAQITSPHLQFTQHLSSFLENMEEIVTALLRLCKEASCGEVCLLASAALANVTFFDTLACEMLLQMGAMKILLNACADKQRIDTSFARDQIVTILANLSVLEQGAPEFVQENGVGTLMELLSEKSPSGRLSEISSCERVQQKAAVTLARLFRDPGVALSAIKLNCIPRLIKLCRSPDQRNNSDAVLVACLAALRRLATMYPEGLEDSDFKQLVKPRLVDSFLLCSNMEESFV</sequence>
<dbReference type="Gene3D" id="6.20.200.10">
    <property type="entry name" value="Inscuteable LGN-binding domain"/>
    <property type="match status" value="1"/>
</dbReference>
<evidence type="ECO:0000259" key="1">
    <source>
        <dbReference type="Pfam" id="PF16748"/>
    </source>
</evidence>
<dbReference type="PANTHER" id="PTHR21386:SF0">
    <property type="entry name" value="PROTEIN INSCUTEABLE HOMOLOG"/>
    <property type="match status" value="1"/>
</dbReference>
<dbReference type="GO" id="GO:0008093">
    <property type="term" value="F:cytoskeletal anchor activity"/>
    <property type="evidence" value="ECO:0000318"/>
    <property type="project" value="GO_Central"/>
</dbReference>
<evidence type="ECO:0000259" key="2">
    <source>
        <dbReference type="Pfam" id="PF19427"/>
    </source>
</evidence>
<dbReference type="PANTHER" id="PTHR21386">
    <property type="entry name" value="INSCUTEABLE"/>
    <property type="match status" value="1"/>
</dbReference>
<dbReference type="InterPro" id="IPR000225">
    <property type="entry name" value="Armadillo"/>
</dbReference>
<dbReference type="GO" id="GO:0045179">
    <property type="term" value="C:apical cortex"/>
    <property type="evidence" value="ECO:0000318"/>
    <property type="project" value="GO_Central"/>
</dbReference>